<accession>A0ABZ0HHP9</accession>
<evidence type="ECO:0008006" key="3">
    <source>
        <dbReference type="Google" id="ProtNLM"/>
    </source>
</evidence>
<sequence>MANAFHLDDLVANLRTAATSDAPRENVKALLEQAVADAADMQATMPEFADNDVILHEDETVSIWHCRFMPGQTVPAHDHQMLATIGVYSGAERNDFYEADLETGGIRKSSEVILSAGNVLQIGPSAIHAVGCASERPCLGIHVYLGALTQVERSLFDTEKGETLRFSDENYQRMTRR</sequence>
<proteinExistence type="predicted"/>
<name>A0ABZ0HHP9_TRISK</name>
<dbReference type="Gene3D" id="2.60.120.10">
    <property type="entry name" value="Jelly Rolls"/>
    <property type="match status" value="1"/>
</dbReference>
<gene>
    <name evidence="1" type="ORF">R1T40_19410</name>
</gene>
<dbReference type="EMBL" id="CP136704">
    <property type="protein sequence ID" value="WOI33077.1"/>
    <property type="molecule type" value="Genomic_DNA"/>
</dbReference>
<evidence type="ECO:0000313" key="1">
    <source>
        <dbReference type="EMBL" id="WOI33077.1"/>
    </source>
</evidence>
<dbReference type="RefSeq" id="WP_317385299.1">
    <property type="nucleotide sequence ID" value="NZ_CP136704.1"/>
</dbReference>
<protein>
    <recommendedName>
        <fullName evidence="3">Metal-dependent enzyme (Double-stranded beta helix superfamily)</fullName>
    </recommendedName>
</protein>
<dbReference type="Proteomes" id="UP001302666">
    <property type="component" value="Chromosome"/>
</dbReference>
<dbReference type="SUPFAM" id="SSF51182">
    <property type="entry name" value="RmlC-like cupins"/>
    <property type="match status" value="1"/>
</dbReference>
<keyword evidence="2" id="KW-1185">Reference proteome</keyword>
<organism evidence="1 2">
    <name type="scientific">Tritonibacter scottomollicae</name>
    <name type="common">Epibacterium scottomollicae</name>
    <dbReference type="NCBI Taxonomy" id="483013"/>
    <lineage>
        <taxon>Bacteria</taxon>
        <taxon>Pseudomonadati</taxon>
        <taxon>Pseudomonadota</taxon>
        <taxon>Alphaproteobacteria</taxon>
        <taxon>Rhodobacterales</taxon>
        <taxon>Paracoccaceae</taxon>
        <taxon>Tritonibacter</taxon>
    </lineage>
</organism>
<dbReference type="InterPro" id="IPR011051">
    <property type="entry name" value="RmlC_Cupin_sf"/>
</dbReference>
<reference evidence="1 2" key="1">
    <citation type="submission" date="2023-10" db="EMBL/GenBank/DDBJ databases">
        <title>Eight complete genome sequences of bacteria isolated from laboratory stock of Giant Kelp gametophytes.</title>
        <authorList>
            <person name="Tolentino B."/>
            <person name="Nuzhdin S."/>
        </authorList>
    </citation>
    <scope>NUCLEOTIDE SEQUENCE [LARGE SCALE GENOMIC DNA]</scope>
    <source>
        <strain evidence="1 2">LC.270.F.C4</strain>
    </source>
</reference>
<dbReference type="InterPro" id="IPR014710">
    <property type="entry name" value="RmlC-like_jellyroll"/>
</dbReference>
<evidence type="ECO:0000313" key="2">
    <source>
        <dbReference type="Proteomes" id="UP001302666"/>
    </source>
</evidence>